<keyword evidence="8" id="KW-0143">Chaperone</keyword>
<keyword evidence="3" id="KW-0349">Heme</keyword>
<dbReference type="InterPro" id="IPR006638">
    <property type="entry name" value="Elp3/MiaA/NifB-like_rSAM"/>
</dbReference>
<dbReference type="STRING" id="1125712.HMPREF1316_1376"/>
<dbReference type="CDD" id="cd01335">
    <property type="entry name" value="Radical_SAM"/>
    <property type="match status" value="1"/>
</dbReference>
<sequence>MRWAERYHRRRAEALYLHVPFCANKCAYCDFASWAMPEGDPLMDAYARALRAQLAELGGLGMLDGIGTAYIGGGTPTLLGARALASLVAGIRELCPHVVELSVEANPDSLSDEVLAALVRSGATRVSIGVQSLHDQELHALGRIHTARQACERVGAAVEAGLDVSCDLMCAIPHQTDASWRDSLGGALELGVDHVSVYPLAIEEGTALARRVGAGEPAWNDPDVQASRMEQAARRLAAAGLVRYEVASYARPGRTCAHNRMYWTGRPYLGLGTSAASMLTREGYGLLRTRCPQLPEAPAGAVRARLTVTTGRRELAAHPALDALSFDLEFLGERQALAEDLMLGARRSSGMAPALACAAEDAFGTTWQDVRRVALDRHLVRAASDGALVPTEAGWLLGNELYGLMWGLADGDVRQTPSCRCRGSWPRRASQRGHTTL</sequence>
<dbReference type="PANTHER" id="PTHR13932:SF5">
    <property type="entry name" value="RADICAL S-ADENOSYL METHIONINE DOMAIN-CONTAINING PROTEIN 1, MITOCHONDRIAL"/>
    <property type="match status" value="1"/>
</dbReference>
<dbReference type="SMART" id="SM00729">
    <property type="entry name" value="Elp3"/>
    <property type="match status" value="1"/>
</dbReference>
<dbReference type="GO" id="GO:0046872">
    <property type="term" value="F:metal ion binding"/>
    <property type="evidence" value="ECO:0007669"/>
    <property type="project" value="UniProtKB-KW"/>
</dbReference>
<evidence type="ECO:0000259" key="9">
    <source>
        <dbReference type="PROSITE" id="PS51918"/>
    </source>
</evidence>
<dbReference type="SFLD" id="SFLDS00029">
    <property type="entry name" value="Radical_SAM"/>
    <property type="match status" value="1"/>
</dbReference>
<keyword evidence="4" id="KW-0949">S-adenosyl-L-methionine</keyword>
<dbReference type="Gene3D" id="3.20.20.70">
    <property type="entry name" value="Aldolase class I"/>
    <property type="match status" value="1"/>
</dbReference>
<dbReference type="Proteomes" id="UP000016638">
    <property type="component" value="Unassembled WGS sequence"/>
</dbReference>
<keyword evidence="7" id="KW-0411">Iron-sulfur</keyword>
<dbReference type="InterPro" id="IPR034505">
    <property type="entry name" value="Coproporphyrinogen-III_oxidase"/>
</dbReference>
<dbReference type="PANTHER" id="PTHR13932">
    <property type="entry name" value="COPROPORPHYRINIGEN III OXIDASE"/>
    <property type="match status" value="1"/>
</dbReference>
<dbReference type="EMBL" id="AWEZ01000064">
    <property type="protein sequence ID" value="ERL06529.1"/>
    <property type="molecule type" value="Genomic_DNA"/>
</dbReference>
<evidence type="ECO:0000256" key="3">
    <source>
        <dbReference type="ARBA" id="ARBA00022617"/>
    </source>
</evidence>
<evidence type="ECO:0000313" key="11">
    <source>
        <dbReference type="Proteomes" id="UP000016638"/>
    </source>
</evidence>
<evidence type="ECO:0000256" key="5">
    <source>
        <dbReference type="ARBA" id="ARBA00022723"/>
    </source>
</evidence>
<evidence type="ECO:0000256" key="1">
    <source>
        <dbReference type="ARBA" id="ARBA00006100"/>
    </source>
</evidence>
<evidence type="ECO:0000256" key="2">
    <source>
        <dbReference type="ARBA" id="ARBA00017228"/>
    </source>
</evidence>
<dbReference type="OrthoDB" id="9808022at2"/>
<dbReference type="SFLD" id="SFLDG01082">
    <property type="entry name" value="B12-binding_domain_containing"/>
    <property type="match status" value="1"/>
</dbReference>
<evidence type="ECO:0000256" key="4">
    <source>
        <dbReference type="ARBA" id="ARBA00022691"/>
    </source>
</evidence>
<reference evidence="10 11" key="1">
    <citation type="submission" date="2013-08" db="EMBL/GenBank/DDBJ databases">
        <authorList>
            <person name="Durkin A.S."/>
            <person name="Haft D.R."/>
            <person name="McCorrison J."/>
            <person name="Torralba M."/>
            <person name="Gillis M."/>
            <person name="Haft D.H."/>
            <person name="Methe B."/>
            <person name="Sutton G."/>
            <person name="Nelson K.E."/>
        </authorList>
    </citation>
    <scope>NUCLEOTIDE SEQUENCE [LARGE SCALE GENOMIC DNA]</scope>
    <source>
        <strain evidence="10 11">F0195</strain>
    </source>
</reference>
<organism evidence="10 11">
    <name type="scientific">Olsenella profusa F0195</name>
    <dbReference type="NCBI Taxonomy" id="1125712"/>
    <lineage>
        <taxon>Bacteria</taxon>
        <taxon>Bacillati</taxon>
        <taxon>Actinomycetota</taxon>
        <taxon>Coriobacteriia</taxon>
        <taxon>Coriobacteriales</taxon>
        <taxon>Atopobiaceae</taxon>
        <taxon>Olsenella</taxon>
    </lineage>
</organism>
<dbReference type="SFLD" id="SFLDG01065">
    <property type="entry name" value="anaerobic_coproporphyrinogen-I"/>
    <property type="match status" value="1"/>
</dbReference>
<name>U2T0E1_9ACTN</name>
<dbReference type="GO" id="GO:0051539">
    <property type="term" value="F:4 iron, 4 sulfur cluster binding"/>
    <property type="evidence" value="ECO:0007669"/>
    <property type="project" value="InterPro"/>
</dbReference>
<dbReference type="AlphaFoldDB" id="U2T0E1"/>
<keyword evidence="11" id="KW-1185">Reference proteome</keyword>
<dbReference type="eggNOG" id="COG0635">
    <property type="taxonomic scope" value="Bacteria"/>
</dbReference>
<evidence type="ECO:0000256" key="6">
    <source>
        <dbReference type="ARBA" id="ARBA00023004"/>
    </source>
</evidence>
<dbReference type="GO" id="GO:0006779">
    <property type="term" value="P:porphyrin-containing compound biosynthetic process"/>
    <property type="evidence" value="ECO:0007669"/>
    <property type="project" value="InterPro"/>
</dbReference>
<evidence type="ECO:0000313" key="10">
    <source>
        <dbReference type="EMBL" id="ERL06529.1"/>
    </source>
</evidence>
<dbReference type="RefSeq" id="WP_021726983.1">
    <property type="nucleotide sequence ID" value="NZ_AWEZ01000064.1"/>
</dbReference>
<comment type="caution">
    <text evidence="10">The sequence shown here is derived from an EMBL/GenBank/DDBJ whole genome shotgun (WGS) entry which is preliminary data.</text>
</comment>
<dbReference type="SUPFAM" id="SSF102114">
    <property type="entry name" value="Radical SAM enzymes"/>
    <property type="match status" value="1"/>
</dbReference>
<dbReference type="PATRIC" id="fig|1125712.3.peg.2141"/>
<dbReference type="PROSITE" id="PS51918">
    <property type="entry name" value="RADICAL_SAM"/>
    <property type="match status" value="1"/>
</dbReference>
<accession>U2T0E1</accession>
<dbReference type="Pfam" id="PF04055">
    <property type="entry name" value="Radical_SAM"/>
    <property type="match status" value="1"/>
</dbReference>
<dbReference type="InterPro" id="IPR004559">
    <property type="entry name" value="HemW-like"/>
</dbReference>
<proteinExistence type="inferred from homology"/>
<protein>
    <recommendedName>
        <fullName evidence="2">Heme chaperone HemW</fullName>
    </recommendedName>
</protein>
<evidence type="ECO:0000256" key="7">
    <source>
        <dbReference type="ARBA" id="ARBA00023014"/>
    </source>
</evidence>
<keyword evidence="5" id="KW-0479">Metal-binding</keyword>
<dbReference type="SFLD" id="SFLDF00562">
    <property type="entry name" value="HemN-like__clustered_with_heat"/>
    <property type="match status" value="1"/>
</dbReference>
<keyword evidence="6" id="KW-0408">Iron</keyword>
<dbReference type="InterPro" id="IPR013785">
    <property type="entry name" value="Aldolase_TIM"/>
</dbReference>
<dbReference type="GO" id="GO:0004109">
    <property type="term" value="F:coproporphyrinogen oxidase activity"/>
    <property type="evidence" value="ECO:0007669"/>
    <property type="project" value="InterPro"/>
</dbReference>
<evidence type="ECO:0000256" key="8">
    <source>
        <dbReference type="ARBA" id="ARBA00023186"/>
    </source>
</evidence>
<dbReference type="InterPro" id="IPR058240">
    <property type="entry name" value="rSAM_sf"/>
</dbReference>
<dbReference type="InterPro" id="IPR007197">
    <property type="entry name" value="rSAM"/>
</dbReference>
<dbReference type="GO" id="GO:0005737">
    <property type="term" value="C:cytoplasm"/>
    <property type="evidence" value="ECO:0007669"/>
    <property type="project" value="InterPro"/>
</dbReference>
<comment type="similarity">
    <text evidence="1">Belongs to the anaerobic coproporphyrinogen-III oxidase family. HemW subfamily.</text>
</comment>
<feature type="domain" description="Radical SAM core" evidence="9">
    <location>
        <begin position="7"/>
        <end position="239"/>
    </location>
</feature>
<gene>
    <name evidence="10" type="ORF">HMPREF1316_1376</name>
</gene>